<dbReference type="Proteomes" id="UP001143543">
    <property type="component" value="Unassembled WGS sequence"/>
</dbReference>
<protein>
    <submittedName>
        <fullName evidence="2">Uncharacterized protein</fullName>
    </submittedName>
</protein>
<evidence type="ECO:0000256" key="1">
    <source>
        <dbReference type="SAM" id="MobiDB-lite"/>
    </source>
</evidence>
<evidence type="ECO:0000313" key="3">
    <source>
        <dbReference type="Proteomes" id="UP001143543"/>
    </source>
</evidence>
<dbReference type="EMBL" id="BRVO01000001">
    <property type="protein sequence ID" value="GLB48420.1"/>
    <property type="molecule type" value="Genomic_DNA"/>
</dbReference>
<comment type="caution">
    <text evidence="2">The sequence shown here is derived from an EMBL/GenBank/DDBJ whole genome shotgun (WGS) entry which is preliminary data.</text>
</comment>
<name>A0ABQ5MG93_9FLAO</name>
<keyword evidence="3" id="KW-1185">Reference proteome</keyword>
<gene>
    <name evidence="2" type="ORF">Y10_07880</name>
</gene>
<accession>A0ABQ5MG93</accession>
<proteinExistence type="predicted"/>
<reference evidence="2" key="1">
    <citation type="submission" date="2022-07" db="EMBL/GenBank/DDBJ databases">
        <title>Taxonomy of Novel Oxalotrophic and Methylotrophic Bacteria.</title>
        <authorList>
            <person name="Sahin N."/>
            <person name="Tani A."/>
        </authorList>
    </citation>
    <scope>NUCLEOTIDE SEQUENCE</scope>
    <source>
        <strain evidence="2">Y10</strain>
    </source>
</reference>
<organism evidence="2 3">
    <name type="scientific">Neptunitalea lumnitzerae</name>
    <dbReference type="NCBI Taxonomy" id="2965509"/>
    <lineage>
        <taxon>Bacteria</taxon>
        <taxon>Pseudomonadati</taxon>
        <taxon>Bacteroidota</taxon>
        <taxon>Flavobacteriia</taxon>
        <taxon>Flavobacteriales</taxon>
        <taxon>Flavobacteriaceae</taxon>
        <taxon>Neptunitalea</taxon>
    </lineage>
</organism>
<dbReference type="RefSeq" id="WP_281764060.1">
    <property type="nucleotide sequence ID" value="NZ_BRVO01000001.1"/>
</dbReference>
<sequence>MDDGKEGKGELIGYSATPESFYYSETEKTPGDGTGQFLGTIDPKDNSGKNFLNDLIKEDPSLETYLPNTVGGEKYDFKTTNGTDKVQFTTNEDKYRGMPILGDKNGKPIFASARDVGNIGAGLVAGKDGMSWSTARLGFDGLESYQQSGFSSESSSTQFGQKLGHRIGSQMYLKFKASRLPGNGHLRSTTISKDVVKRKDL</sequence>
<feature type="region of interest" description="Disordered" evidence="1">
    <location>
        <begin position="19"/>
        <end position="46"/>
    </location>
</feature>
<evidence type="ECO:0000313" key="2">
    <source>
        <dbReference type="EMBL" id="GLB48420.1"/>
    </source>
</evidence>